<feature type="region of interest" description="Disordered" evidence="2">
    <location>
        <begin position="384"/>
        <end position="426"/>
    </location>
</feature>
<dbReference type="InterPro" id="IPR011112">
    <property type="entry name" value="Rho-like_N"/>
</dbReference>
<dbReference type="Gramene" id="XM_028359974.1">
    <property type="protein sequence ID" value="XP_028215775.1"/>
    <property type="gene ID" value="LOC114397917"/>
</dbReference>
<sequence length="785" mass="88262">MAWDLWGSSYAQVASGSNYWSQHPECDFYFGCGRDLIEEDALNVESCVRVLRILITKADTEIEELERDLLFLQNELACAEHEKWPDICRAVLTERINRLDVAVSTLKNDHADDAEMQPLLDSEPAETLHEILAQSLDMKMLSPIVNLDKDSSTFDSNIIIKGEEKELHGTSESSGSSELLLELHGKRSDNPEKIEELSEKSLVRSPDLGAIIHAPDHSVETKLSETFDNDVTGNEEVRRSQHISTDIGQVLDLFSAKDDENIPNGVKKGNEFVKEKDVSSDDFRPAIGVKGRKEYPHSRLVTSQQRKGEPDHSDWMKLSETSDSKLAGNEEVGRSQLINTNIGQMLDLFSAKDNGNIPSEVKEENEVVKQKDVSSDDFRPAIGIKGREEYPHSRLATSQQKSGPESPDHSDWMKLSETSDNKVAGNDVERSQLNDTDIGQILDVFSAEDNENIPSEAQKENEFVKDVSSDDSRPATDIKVRKKYPNSRLATSPQRKCRNSNLDKKLCDIAPKTARKAYKKQSKVAPDKDLNSMDLPLQVFYPQTFCSANTEFCSFKGSNGIQTKSALYTDLQLIDEDEEEQEAQDLKSQITTKFRKLNMSFPSKLKAREKQELELEAFSSREPYDSCTEVIQSTPIIVSTKRQRRSKPCNDVAILTEPMNRKKISRRAVQPDKHETEGGAIVPYDSNFSELQKRRKVSKLPITVDMETNSDRVSMDSGSQLVLHTSKLHSLVDSHDGTSSLLPGDLNSLSLTDLRAMAKDHKVKQYYKLRKGALVEQLAKQFKSC</sequence>
<protein>
    <recommendedName>
        <fullName evidence="3">Rho termination factor-like N-terminal domain-containing protein</fullName>
    </recommendedName>
</protein>
<dbReference type="GO" id="GO:0006353">
    <property type="term" value="P:DNA-templated transcription termination"/>
    <property type="evidence" value="ECO:0007669"/>
    <property type="project" value="InterPro"/>
</dbReference>
<name>A0A445FG76_GLYSO</name>
<feature type="coiled-coil region" evidence="1">
    <location>
        <begin position="48"/>
        <end position="82"/>
    </location>
</feature>
<keyword evidence="5" id="KW-1185">Reference proteome</keyword>
<proteinExistence type="predicted"/>
<dbReference type="SMART" id="SM00959">
    <property type="entry name" value="Rho_N"/>
    <property type="match status" value="1"/>
</dbReference>
<evidence type="ECO:0000256" key="2">
    <source>
        <dbReference type="SAM" id="MobiDB-lite"/>
    </source>
</evidence>
<evidence type="ECO:0000259" key="3">
    <source>
        <dbReference type="SMART" id="SM00959"/>
    </source>
</evidence>
<evidence type="ECO:0000256" key="1">
    <source>
        <dbReference type="SAM" id="Coils"/>
    </source>
</evidence>
<feature type="compositionally biased region" description="Basic and acidic residues" evidence="2">
    <location>
        <begin position="457"/>
        <end position="478"/>
    </location>
</feature>
<comment type="caution">
    <text evidence="4">The sequence shown here is derived from an EMBL/GenBank/DDBJ whole genome shotgun (WGS) entry which is preliminary data.</text>
</comment>
<evidence type="ECO:0000313" key="5">
    <source>
        <dbReference type="Proteomes" id="UP000289340"/>
    </source>
</evidence>
<feature type="compositionally biased region" description="Basic and acidic residues" evidence="2">
    <location>
        <begin position="406"/>
        <end position="420"/>
    </location>
</feature>
<dbReference type="EMBL" id="QZWG01000019">
    <property type="protein sequence ID" value="RZB47811.1"/>
    <property type="molecule type" value="Genomic_DNA"/>
</dbReference>
<dbReference type="EMBL" id="QZWG01000019">
    <property type="protein sequence ID" value="RZB47812.1"/>
    <property type="molecule type" value="Genomic_DNA"/>
</dbReference>
<feature type="domain" description="Rho termination factor-like N-terminal" evidence="3">
    <location>
        <begin position="745"/>
        <end position="783"/>
    </location>
</feature>
<dbReference type="Pfam" id="PF07498">
    <property type="entry name" value="Rho_N"/>
    <property type="match status" value="1"/>
</dbReference>
<dbReference type="AlphaFoldDB" id="A0A445FG76"/>
<dbReference type="Proteomes" id="UP000289340">
    <property type="component" value="Chromosome 19"/>
</dbReference>
<dbReference type="EMBL" id="QZWG01000019">
    <property type="protein sequence ID" value="RZB47810.1"/>
    <property type="molecule type" value="Genomic_DNA"/>
</dbReference>
<keyword evidence="1" id="KW-0175">Coiled coil</keyword>
<evidence type="ECO:0000313" key="4">
    <source>
        <dbReference type="EMBL" id="RZB47811.1"/>
    </source>
</evidence>
<organism evidence="4 5">
    <name type="scientific">Glycine soja</name>
    <name type="common">Wild soybean</name>
    <dbReference type="NCBI Taxonomy" id="3848"/>
    <lineage>
        <taxon>Eukaryota</taxon>
        <taxon>Viridiplantae</taxon>
        <taxon>Streptophyta</taxon>
        <taxon>Embryophyta</taxon>
        <taxon>Tracheophyta</taxon>
        <taxon>Spermatophyta</taxon>
        <taxon>Magnoliopsida</taxon>
        <taxon>eudicotyledons</taxon>
        <taxon>Gunneridae</taxon>
        <taxon>Pentapetalae</taxon>
        <taxon>rosids</taxon>
        <taxon>fabids</taxon>
        <taxon>Fabales</taxon>
        <taxon>Fabaceae</taxon>
        <taxon>Papilionoideae</taxon>
        <taxon>50 kb inversion clade</taxon>
        <taxon>NPAAA clade</taxon>
        <taxon>indigoferoid/millettioid clade</taxon>
        <taxon>Phaseoleae</taxon>
        <taxon>Glycine</taxon>
        <taxon>Glycine subgen. Soja</taxon>
    </lineage>
</organism>
<accession>A0A445FG76</accession>
<gene>
    <name evidence="4" type="ORF">D0Y65_051402</name>
</gene>
<reference evidence="4 5" key="1">
    <citation type="submission" date="2018-09" db="EMBL/GenBank/DDBJ databases">
        <title>A high-quality reference genome of wild soybean provides a powerful tool to mine soybean genomes.</title>
        <authorList>
            <person name="Xie M."/>
            <person name="Chung C.Y.L."/>
            <person name="Li M.-W."/>
            <person name="Wong F.-L."/>
            <person name="Chan T.-F."/>
            <person name="Lam H.-M."/>
        </authorList>
    </citation>
    <scope>NUCLEOTIDE SEQUENCE [LARGE SCALE GENOMIC DNA]</scope>
    <source>
        <strain evidence="5">cv. W05</strain>
        <tissue evidence="4">Hypocotyl of etiolated seedlings</tissue>
    </source>
</reference>
<feature type="region of interest" description="Disordered" evidence="2">
    <location>
        <begin position="453"/>
        <end position="478"/>
    </location>
</feature>